<proteinExistence type="predicted"/>
<evidence type="ECO:0000313" key="2">
    <source>
        <dbReference type="EMBL" id="KKK82022.1"/>
    </source>
</evidence>
<dbReference type="AlphaFoldDB" id="A0A0F8YKW7"/>
<dbReference type="CDD" id="cd00586">
    <property type="entry name" value="4HBT"/>
    <property type="match status" value="2"/>
</dbReference>
<organism evidence="2">
    <name type="scientific">marine sediment metagenome</name>
    <dbReference type="NCBI Taxonomy" id="412755"/>
    <lineage>
        <taxon>unclassified sequences</taxon>
        <taxon>metagenomes</taxon>
        <taxon>ecological metagenomes</taxon>
    </lineage>
</organism>
<protein>
    <recommendedName>
        <fullName evidence="3">Thioesterase domain-containing protein</fullName>
    </recommendedName>
</protein>
<gene>
    <name evidence="2" type="ORF">LCGC14_2807560</name>
</gene>
<dbReference type="Gene3D" id="3.10.129.10">
    <property type="entry name" value="Hotdog Thioesterase"/>
    <property type="match status" value="2"/>
</dbReference>
<comment type="caution">
    <text evidence="2">The sequence shown here is derived from an EMBL/GenBank/DDBJ whole genome shotgun (WGS) entry which is preliminary data.</text>
</comment>
<name>A0A0F8YKW7_9ZZZZ</name>
<dbReference type="EMBL" id="LAZR01052863">
    <property type="protein sequence ID" value="KKK82022.1"/>
    <property type="molecule type" value="Genomic_DNA"/>
</dbReference>
<dbReference type="PANTHER" id="PTHR31793:SF37">
    <property type="entry name" value="ACYL-COA THIOESTER HYDROLASE YBGC"/>
    <property type="match status" value="1"/>
</dbReference>
<dbReference type="SUPFAM" id="SSF54637">
    <property type="entry name" value="Thioesterase/thiol ester dehydrase-isomerase"/>
    <property type="match status" value="2"/>
</dbReference>
<dbReference type="GO" id="GO:0047617">
    <property type="term" value="F:fatty acyl-CoA hydrolase activity"/>
    <property type="evidence" value="ECO:0007669"/>
    <property type="project" value="TreeGrafter"/>
</dbReference>
<evidence type="ECO:0008006" key="3">
    <source>
        <dbReference type="Google" id="ProtNLM"/>
    </source>
</evidence>
<dbReference type="Pfam" id="PF13279">
    <property type="entry name" value="4HBT_2"/>
    <property type="match status" value="1"/>
</dbReference>
<evidence type="ECO:0000256" key="1">
    <source>
        <dbReference type="ARBA" id="ARBA00022801"/>
    </source>
</evidence>
<dbReference type="PANTHER" id="PTHR31793">
    <property type="entry name" value="4-HYDROXYBENZOYL-COA THIOESTERASE FAMILY MEMBER"/>
    <property type="match status" value="1"/>
</dbReference>
<dbReference type="InterPro" id="IPR029069">
    <property type="entry name" value="HotDog_dom_sf"/>
</dbReference>
<sequence>MGSVFEYPFRVRTDECDSLGHVNNAVYVRHLQQATIDALGSVDEDTFWNARKLAIQYHAPVRYGDELKIATWVIDADESLVVSGHEVTLRGKIAPVVSARIEWVCRDYSSVRPRRVPESCIARAEAQVSAPLKPFVPPRDNGAHPFRWRHRVRRYELDVTDRVATAVYFNWLEEATVWAANVVGWPLERMKDEDSITFQYRHDAEFFEGASHGDEIEIVSRLISVKPIRGTWVHEVFRPLTETLLMRDYS</sequence>
<reference evidence="2" key="1">
    <citation type="journal article" date="2015" name="Nature">
        <title>Complex archaea that bridge the gap between prokaryotes and eukaryotes.</title>
        <authorList>
            <person name="Spang A."/>
            <person name="Saw J.H."/>
            <person name="Jorgensen S.L."/>
            <person name="Zaremba-Niedzwiedzka K."/>
            <person name="Martijn J."/>
            <person name="Lind A.E."/>
            <person name="van Eijk R."/>
            <person name="Schleper C."/>
            <person name="Guy L."/>
            <person name="Ettema T.J."/>
        </authorList>
    </citation>
    <scope>NUCLEOTIDE SEQUENCE</scope>
</reference>
<feature type="non-terminal residue" evidence="2">
    <location>
        <position position="250"/>
    </location>
</feature>
<keyword evidence="1" id="KW-0378">Hydrolase</keyword>
<accession>A0A0F8YKW7</accession>
<dbReference type="InterPro" id="IPR050563">
    <property type="entry name" value="4-hydroxybenzoyl-CoA_TE"/>
</dbReference>